<dbReference type="EMBL" id="JADLRE010000033">
    <property type="protein sequence ID" value="MBF6229288.1"/>
    <property type="molecule type" value="Genomic_DNA"/>
</dbReference>
<organism evidence="1 2">
    <name type="scientific">Nocardia abscessus</name>
    <dbReference type="NCBI Taxonomy" id="120957"/>
    <lineage>
        <taxon>Bacteria</taxon>
        <taxon>Bacillati</taxon>
        <taxon>Actinomycetota</taxon>
        <taxon>Actinomycetes</taxon>
        <taxon>Mycobacteriales</taxon>
        <taxon>Nocardiaceae</taxon>
        <taxon>Nocardia</taxon>
    </lineage>
</organism>
<protein>
    <submittedName>
        <fullName evidence="1">Uncharacterized protein</fullName>
    </submittedName>
</protein>
<dbReference type="RefSeq" id="WP_195036136.1">
    <property type="nucleotide sequence ID" value="NZ_JADLRE010000033.1"/>
</dbReference>
<gene>
    <name evidence="1" type="ORF">IU470_29885</name>
</gene>
<proteinExistence type="predicted"/>
<keyword evidence="2" id="KW-1185">Reference proteome</keyword>
<accession>A0ABS0CLG3</accession>
<evidence type="ECO:0000313" key="1">
    <source>
        <dbReference type="EMBL" id="MBF6229288.1"/>
    </source>
</evidence>
<evidence type="ECO:0000313" key="2">
    <source>
        <dbReference type="Proteomes" id="UP000807309"/>
    </source>
</evidence>
<comment type="caution">
    <text evidence="1">The sequence shown here is derived from an EMBL/GenBank/DDBJ whole genome shotgun (WGS) entry which is preliminary data.</text>
</comment>
<reference evidence="1 2" key="1">
    <citation type="submission" date="2020-10" db="EMBL/GenBank/DDBJ databases">
        <title>Identification of Nocardia species via Next-generation sequencing and recognition of intraspecies genetic diversity.</title>
        <authorList>
            <person name="Li P."/>
            <person name="Li P."/>
            <person name="Lu B."/>
        </authorList>
    </citation>
    <scope>NUCLEOTIDE SEQUENCE [LARGE SCALE GENOMIC DNA]</scope>
    <source>
        <strain evidence="1 2">N-11</strain>
    </source>
</reference>
<sequence length="173" mass="19056">MARHLTRSARRVLEALAAAEGARTVAELAGRSRPRRPIRSRLEELRRRRLVRSVSAWELTPEGRTHLAALVDRSRTRWMDGLPRPYPLPSSTELLSAMTDGQAPEHHPHVTILRAAFLLGRFDKWCNLDSVTAANDDSGSEVVGHMGISYDPYLSTGGGVVMNFAPSAACLFG</sequence>
<name>A0ABS0CLG3_9NOCA</name>
<dbReference type="Proteomes" id="UP000807309">
    <property type="component" value="Unassembled WGS sequence"/>
</dbReference>